<sequence>MKDIAKLKSEDVVRSHMSYSLKIKNKATNWYDAELTSVEKEALRILPLEEGWFKQLIERWKPNRVDALRKMDTTTYTWANVRAGKNPREYAQEMIRHVRAAGRNDLYEQLLKIRGNFEPSLRMTMIDPVTTTKLSDFLE</sequence>
<accession>A0AAI9TC27</accession>
<organism evidence="1 2">
    <name type="scientific">Penicillium thymicola</name>
    <dbReference type="NCBI Taxonomy" id="293382"/>
    <lineage>
        <taxon>Eukaryota</taxon>
        <taxon>Fungi</taxon>
        <taxon>Dikarya</taxon>
        <taxon>Ascomycota</taxon>
        <taxon>Pezizomycotina</taxon>
        <taxon>Eurotiomycetes</taxon>
        <taxon>Eurotiomycetidae</taxon>
        <taxon>Eurotiales</taxon>
        <taxon>Aspergillaceae</taxon>
        <taxon>Penicillium</taxon>
    </lineage>
</organism>
<proteinExistence type="predicted"/>
<keyword evidence="2" id="KW-1185">Reference proteome</keyword>
<protein>
    <submittedName>
        <fullName evidence="1">Uncharacterized protein</fullName>
    </submittedName>
</protein>
<reference evidence="1" key="2">
    <citation type="journal article" date="2016" name="Fungal Biol.">
        <title>Ochratoxin A production by Penicillium thymicola.</title>
        <authorList>
            <person name="Nguyen H.D.T."/>
            <person name="McMullin D.R."/>
            <person name="Ponomareva E."/>
            <person name="Riley R."/>
            <person name="Pomraning K.R."/>
            <person name="Baker S.E."/>
            <person name="Seifert K.A."/>
        </authorList>
    </citation>
    <scope>NUCLEOTIDE SEQUENCE</scope>
    <source>
        <strain evidence="1">DAOM 180753</strain>
    </source>
</reference>
<dbReference type="Proteomes" id="UP001227192">
    <property type="component" value="Unassembled WGS sequence"/>
</dbReference>
<reference evidence="1" key="1">
    <citation type="submission" date="2015-06" db="EMBL/GenBank/DDBJ databases">
        <authorList>
            <person name="Nguyen H."/>
        </authorList>
    </citation>
    <scope>NUCLEOTIDE SEQUENCE</scope>
    <source>
        <strain evidence="1">DAOM 180753</strain>
    </source>
</reference>
<dbReference type="EMBL" id="LACB01000354">
    <property type="protein sequence ID" value="KAJ9484278.1"/>
    <property type="molecule type" value="Genomic_DNA"/>
</dbReference>
<name>A0AAI9TC27_PENTH</name>
<evidence type="ECO:0000313" key="1">
    <source>
        <dbReference type="EMBL" id="KAJ9484278.1"/>
    </source>
</evidence>
<dbReference type="AlphaFoldDB" id="A0AAI9TC27"/>
<comment type="caution">
    <text evidence="1">The sequence shown here is derived from an EMBL/GenBank/DDBJ whole genome shotgun (WGS) entry which is preliminary data.</text>
</comment>
<evidence type="ECO:0000313" key="2">
    <source>
        <dbReference type="Proteomes" id="UP001227192"/>
    </source>
</evidence>
<gene>
    <name evidence="1" type="ORF">VN97_g9106</name>
</gene>